<sequence>MTTKVFGRGYNPSENFAALLLQVLTREGVSSDHMAVQWTELFAKTRGLGFIDFDFYLDKIKLLSGDMVSDSAIVKSGSQEHHIALTRFRQDFKNRYRRL</sequence>
<comment type="caution">
    <text evidence="1">The sequence shown here is derived from an EMBL/GenBank/DDBJ whole genome shotgun (WGS) entry which is preliminary data.</text>
</comment>
<name>A0A0F9KCM1_9ZZZZ</name>
<reference evidence="1" key="1">
    <citation type="journal article" date="2015" name="Nature">
        <title>Complex archaea that bridge the gap between prokaryotes and eukaryotes.</title>
        <authorList>
            <person name="Spang A."/>
            <person name="Saw J.H."/>
            <person name="Jorgensen S.L."/>
            <person name="Zaremba-Niedzwiedzka K."/>
            <person name="Martijn J."/>
            <person name="Lind A.E."/>
            <person name="van Eijk R."/>
            <person name="Schleper C."/>
            <person name="Guy L."/>
            <person name="Ettema T.J."/>
        </authorList>
    </citation>
    <scope>NUCLEOTIDE SEQUENCE</scope>
</reference>
<organism evidence="1">
    <name type="scientific">marine sediment metagenome</name>
    <dbReference type="NCBI Taxonomy" id="412755"/>
    <lineage>
        <taxon>unclassified sequences</taxon>
        <taxon>metagenomes</taxon>
        <taxon>ecological metagenomes</taxon>
    </lineage>
</organism>
<protein>
    <submittedName>
        <fullName evidence="1">Uncharacterized protein</fullName>
    </submittedName>
</protein>
<dbReference type="AlphaFoldDB" id="A0A0F9KCM1"/>
<proteinExistence type="predicted"/>
<accession>A0A0F9KCM1</accession>
<dbReference type="EMBL" id="LAZR01013881">
    <property type="protein sequence ID" value="KKM19903.1"/>
    <property type="molecule type" value="Genomic_DNA"/>
</dbReference>
<gene>
    <name evidence="1" type="ORF">LCGC14_1650920</name>
</gene>
<evidence type="ECO:0000313" key="1">
    <source>
        <dbReference type="EMBL" id="KKM19903.1"/>
    </source>
</evidence>